<name>A0A2C6KWS6_9APIC</name>
<dbReference type="Proteomes" id="UP000221165">
    <property type="component" value="Unassembled WGS sequence"/>
</dbReference>
<evidence type="ECO:0000313" key="2">
    <source>
        <dbReference type="EMBL" id="PHJ20638.1"/>
    </source>
</evidence>
<proteinExistence type="predicted"/>
<dbReference type="InterPro" id="IPR011990">
    <property type="entry name" value="TPR-like_helical_dom_sf"/>
</dbReference>
<evidence type="ECO:0000256" key="1">
    <source>
        <dbReference type="SAM" id="MobiDB-lite"/>
    </source>
</evidence>
<feature type="region of interest" description="Disordered" evidence="1">
    <location>
        <begin position="63"/>
        <end position="153"/>
    </location>
</feature>
<reference evidence="2 3" key="1">
    <citation type="journal article" date="2017" name="Int. J. Parasitol.">
        <title>The genome of the protozoan parasite Cystoisospora suis and a reverse vaccinology approach to identify vaccine candidates.</title>
        <authorList>
            <person name="Palmieri N."/>
            <person name="Shrestha A."/>
            <person name="Ruttkowski B."/>
            <person name="Beck T."/>
            <person name="Vogl C."/>
            <person name="Tomley F."/>
            <person name="Blake D.P."/>
            <person name="Joachim A."/>
        </authorList>
    </citation>
    <scope>NUCLEOTIDE SEQUENCE [LARGE SCALE GENOMIC DNA]</scope>
    <source>
        <strain evidence="2 3">Wien I</strain>
    </source>
</reference>
<dbReference type="GeneID" id="94428914"/>
<dbReference type="VEuPathDB" id="ToxoDB:CSUI_005528"/>
<organism evidence="2 3">
    <name type="scientific">Cystoisospora suis</name>
    <dbReference type="NCBI Taxonomy" id="483139"/>
    <lineage>
        <taxon>Eukaryota</taxon>
        <taxon>Sar</taxon>
        <taxon>Alveolata</taxon>
        <taxon>Apicomplexa</taxon>
        <taxon>Conoidasida</taxon>
        <taxon>Coccidia</taxon>
        <taxon>Eucoccidiorida</taxon>
        <taxon>Eimeriorina</taxon>
        <taxon>Sarcocystidae</taxon>
        <taxon>Cystoisospora</taxon>
    </lineage>
</organism>
<feature type="compositionally biased region" description="Low complexity" evidence="1">
    <location>
        <begin position="105"/>
        <end position="126"/>
    </location>
</feature>
<evidence type="ECO:0008006" key="4">
    <source>
        <dbReference type="Google" id="ProtNLM"/>
    </source>
</evidence>
<dbReference type="EMBL" id="MIGC01002670">
    <property type="protein sequence ID" value="PHJ20638.1"/>
    <property type="molecule type" value="Genomic_DNA"/>
</dbReference>
<comment type="caution">
    <text evidence="2">The sequence shown here is derived from an EMBL/GenBank/DDBJ whole genome shotgun (WGS) entry which is preliminary data.</text>
</comment>
<gene>
    <name evidence="2" type="ORF">CSUI_005528</name>
</gene>
<evidence type="ECO:0000313" key="3">
    <source>
        <dbReference type="Proteomes" id="UP000221165"/>
    </source>
</evidence>
<dbReference type="Gene3D" id="1.25.40.10">
    <property type="entry name" value="Tetratricopeptide repeat domain"/>
    <property type="match status" value="1"/>
</dbReference>
<keyword evidence="3" id="KW-1185">Reference proteome</keyword>
<sequence length="220" mass="22941">MCNLSRLLMKGLGVKEDAARAFNLLREAASRGHLQAKLALESHGRILPRPLLEVALGYADPTDAPPAPIFRRRTPDPDPCDTPPIKGDLTQVPKGRSSVPPPQSSPASSETSSSVSSKATDDSSLSDLPRQATMPDAVTARRQPAKSSASSPAVDYCTSYASSSGCSDVAGVWGAGHGNGQKLGSLAIHPCSRLLSPLSPGQVTAYSPASFPYGHASLQR</sequence>
<accession>A0A2C6KWS6</accession>
<protein>
    <recommendedName>
        <fullName evidence="4">Sel1 repeat-containing protein</fullName>
    </recommendedName>
</protein>
<dbReference type="RefSeq" id="XP_067922325.1">
    <property type="nucleotide sequence ID" value="XM_068065703.1"/>
</dbReference>
<dbReference type="AlphaFoldDB" id="A0A2C6KWS6"/>